<evidence type="ECO:0000256" key="2">
    <source>
        <dbReference type="SAM" id="Phobius"/>
    </source>
</evidence>
<evidence type="ECO:0000313" key="3">
    <source>
        <dbReference type="EMBL" id="MDY5140444.1"/>
    </source>
</evidence>
<keyword evidence="5" id="KW-1185">Reference proteome</keyword>
<protein>
    <recommendedName>
        <fullName evidence="7">DUF4282 domain-containing protein</fullName>
    </recommendedName>
</protein>
<evidence type="ECO:0000313" key="4">
    <source>
        <dbReference type="EMBL" id="MDY5145492.1"/>
    </source>
</evidence>
<sequence>MSEQNNQFPDNNPGYGQQSPQPEQQSYQQGFDQQNQQSQQNQAQGQPYIPAPQQGQWAPSAYSAPGYGYPPQPQQPHNPSGFAALFSTNFSTRVARSIAPIIMILAFIVAGCHVLVSLFAMISIFGEYTPTTVALAGVLSFLLSLVVAVLIIGGARLLCEAAIKDEQ</sequence>
<feature type="compositionally biased region" description="Low complexity" evidence="1">
    <location>
        <begin position="58"/>
        <end position="67"/>
    </location>
</feature>
<feature type="region of interest" description="Disordered" evidence="1">
    <location>
        <begin position="1"/>
        <end position="76"/>
    </location>
</feature>
<organism evidence="3 6">
    <name type="scientific">Actinotignum timonense</name>
    <dbReference type="NCBI Taxonomy" id="1870995"/>
    <lineage>
        <taxon>Bacteria</taxon>
        <taxon>Bacillati</taxon>
        <taxon>Actinomycetota</taxon>
        <taxon>Actinomycetes</taxon>
        <taxon>Actinomycetales</taxon>
        <taxon>Actinomycetaceae</taxon>
        <taxon>Actinotignum</taxon>
    </lineage>
</organism>
<comment type="caution">
    <text evidence="3">The sequence shown here is derived from an EMBL/GenBank/DDBJ whole genome shotgun (WGS) entry which is preliminary data.</text>
</comment>
<accession>A0AAW9HF58</accession>
<dbReference type="EMBL" id="JAWNFV010000006">
    <property type="protein sequence ID" value="MDY5140444.1"/>
    <property type="molecule type" value="Genomic_DNA"/>
</dbReference>
<evidence type="ECO:0000256" key="1">
    <source>
        <dbReference type="SAM" id="MobiDB-lite"/>
    </source>
</evidence>
<dbReference type="Proteomes" id="UP001288320">
    <property type="component" value="Unassembled WGS sequence"/>
</dbReference>
<reference evidence="3 5" key="1">
    <citation type="submission" date="2023-10" db="EMBL/GenBank/DDBJ databases">
        <title>Whole Genome based description of the genera Actinobaculum and Actinotignum reveals a complex phylogenetic relationship within the species included in the genus Actinotignum.</title>
        <authorList>
            <person name="Jensen C.S."/>
            <person name="Dargis R."/>
            <person name="Kemp M."/>
            <person name="Christensen J.J."/>
        </authorList>
    </citation>
    <scope>NUCLEOTIDE SEQUENCE</scope>
    <source>
        <strain evidence="4 5">SLA_B089</strain>
        <strain evidence="3">SLA_B245</strain>
    </source>
</reference>
<keyword evidence="2" id="KW-1133">Transmembrane helix</keyword>
<evidence type="ECO:0000313" key="5">
    <source>
        <dbReference type="Proteomes" id="UP001284901"/>
    </source>
</evidence>
<dbReference type="AlphaFoldDB" id="A0AAW9HF58"/>
<evidence type="ECO:0000313" key="6">
    <source>
        <dbReference type="Proteomes" id="UP001288320"/>
    </source>
</evidence>
<dbReference type="GeneID" id="92814078"/>
<dbReference type="EMBL" id="JAWNFY010000001">
    <property type="protein sequence ID" value="MDY5145492.1"/>
    <property type="molecule type" value="Genomic_DNA"/>
</dbReference>
<keyword evidence="2" id="KW-0472">Membrane</keyword>
<gene>
    <name evidence="3" type="ORF">R6G74_03835</name>
    <name evidence="4" type="ORF">R6P33_00445</name>
</gene>
<feature type="transmembrane region" description="Helical" evidence="2">
    <location>
        <begin position="132"/>
        <end position="159"/>
    </location>
</feature>
<name>A0AAW9HF58_9ACTO</name>
<feature type="compositionally biased region" description="Low complexity" evidence="1">
    <location>
        <begin position="13"/>
        <end position="46"/>
    </location>
</feature>
<feature type="compositionally biased region" description="Polar residues" evidence="1">
    <location>
        <begin position="1"/>
        <end position="10"/>
    </location>
</feature>
<dbReference type="Proteomes" id="UP001284901">
    <property type="component" value="Unassembled WGS sequence"/>
</dbReference>
<keyword evidence="2" id="KW-0812">Transmembrane</keyword>
<proteinExistence type="predicted"/>
<evidence type="ECO:0008006" key="7">
    <source>
        <dbReference type="Google" id="ProtNLM"/>
    </source>
</evidence>
<dbReference type="RefSeq" id="WP_101594986.1">
    <property type="nucleotide sequence ID" value="NZ_CAUPFC010000002.1"/>
</dbReference>
<feature type="transmembrane region" description="Helical" evidence="2">
    <location>
        <begin position="101"/>
        <end position="126"/>
    </location>
</feature>